<evidence type="ECO:0000259" key="1">
    <source>
        <dbReference type="Pfam" id="PF20700"/>
    </source>
</evidence>
<dbReference type="Proteomes" id="UP000499080">
    <property type="component" value="Unassembled WGS sequence"/>
</dbReference>
<accession>A0A4Y2RK50</accession>
<protein>
    <recommendedName>
        <fullName evidence="1">Mutator-like transposase domain-containing protein</fullName>
    </recommendedName>
</protein>
<gene>
    <name evidence="2" type="ORF">AVEN_89212_1</name>
</gene>
<dbReference type="AlphaFoldDB" id="A0A4Y2RK50"/>
<dbReference type="Pfam" id="PF20700">
    <property type="entry name" value="Mutator"/>
    <property type="match status" value="1"/>
</dbReference>
<evidence type="ECO:0000313" key="2">
    <source>
        <dbReference type="EMBL" id="GBN76182.1"/>
    </source>
</evidence>
<dbReference type="InterPro" id="IPR049012">
    <property type="entry name" value="Mutator_transp_dom"/>
</dbReference>
<dbReference type="OrthoDB" id="10060618at2759"/>
<dbReference type="EMBL" id="BGPR01017442">
    <property type="protein sequence ID" value="GBN76182.1"/>
    <property type="molecule type" value="Genomic_DNA"/>
</dbReference>
<sequence>MSLNGCVSVNSIDTGKILDLEVMTQYCKMCEMNIKCDHECSNYKGSSGNMESVGAFRIFERSVMKRELQYTEYYGDGDSKAFLKVKDIYGEDTVTKFECIGHVQKRVGSRLRKLKKNQRTRWKSNRNLMHGQCPDGEDSWCRYKRALSDKRQYLEKSPGLPNSVMKVIKATYIELCDKNSLKKCLHVINENGKKVLKNAKRRRKINQELRERQTRAASSFDPSTDPVLTQSGTMTMIHVHRLTHWVYGLQGWMGKSQIQHQEGRRVHPLYPGAAFIKHIR</sequence>
<proteinExistence type="predicted"/>
<name>A0A4Y2RK50_ARAVE</name>
<comment type="caution">
    <text evidence="2">The sequence shown here is derived from an EMBL/GenBank/DDBJ whole genome shotgun (WGS) entry which is preliminary data.</text>
</comment>
<reference evidence="2 3" key="1">
    <citation type="journal article" date="2019" name="Sci. Rep.">
        <title>Orb-weaving spider Araneus ventricosus genome elucidates the spidroin gene catalogue.</title>
        <authorList>
            <person name="Kono N."/>
            <person name="Nakamura H."/>
            <person name="Ohtoshi R."/>
            <person name="Moran D.A.P."/>
            <person name="Shinohara A."/>
            <person name="Yoshida Y."/>
            <person name="Fujiwara M."/>
            <person name="Mori M."/>
            <person name="Tomita M."/>
            <person name="Arakawa K."/>
        </authorList>
    </citation>
    <scope>NUCLEOTIDE SEQUENCE [LARGE SCALE GENOMIC DNA]</scope>
</reference>
<keyword evidence="3" id="KW-1185">Reference proteome</keyword>
<evidence type="ECO:0000313" key="3">
    <source>
        <dbReference type="Proteomes" id="UP000499080"/>
    </source>
</evidence>
<feature type="domain" description="Mutator-like transposase" evidence="1">
    <location>
        <begin position="2"/>
        <end position="124"/>
    </location>
</feature>
<organism evidence="2 3">
    <name type="scientific">Araneus ventricosus</name>
    <name type="common">Orbweaver spider</name>
    <name type="synonym">Epeira ventricosa</name>
    <dbReference type="NCBI Taxonomy" id="182803"/>
    <lineage>
        <taxon>Eukaryota</taxon>
        <taxon>Metazoa</taxon>
        <taxon>Ecdysozoa</taxon>
        <taxon>Arthropoda</taxon>
        <taxon>Chelicerata</taxon>
        <taxon>Arachnida</taxon>
        <taxon>Araneae</taxon>
        <taxon>Araneomorphae</taxon>
        <taxon>Entelegynae</taxon>
        <taxon>Araneoidea</taxon>
        <taxon>Araneidae</taxon>
        <taxon>Araneus</taxon>
    </lineage>
</organism>